<dbReference type="InterPro" id="IPR022819">
    <property type="entry name" value="Poxvirus_Bcl-2-like"/>
</dbReference>
<reference evidence="1 2" key="1">
    <citation type="journal article" date="2007" name="Virus Res.">
        <title>Comparative genetic analysis of genomic DNA sequences of two human isolates of Tanapox virus.</title>
        <authorList>
            <person name="Nazarian S.H."/>
            <person name="Barrett J.W."/>
            <person name="Frace A.M."/>
            <person name="Olsen-Rasmussen M."/>
            <person name="Khristova M."/>
            <person name="Shaban M."/>
            <person name="Neering S."/>
            <person name="Li Y."/>
            <person name="Damon I.K."/>
            <person name="Esposito J.J."/>
            <person name="Essani K."/>
            <person name="McFadden G."/>
        </authorList>
    </citation>
    <scope>NUCLEOTIDE SEQUENCE [LARGE SCALE GENOMIC DNA]</scope>
    <source>
        <strain evidence="1">TPV-RoC</strain>
    </source>
</reference>
<accession>A7XCV5</accession>
<gene>
    <name evidence="1" type="primary">6L</name>
</gene>
<dbReference type="PIRSF" id="PIRSF017324">
    <property type="entry name" value="UCP017324"/>
    <property type="match status" value="1"/>
</dbReference>
<proteinExistence type="predicted"/>
<evidence type="ECO:0000313" key="2">
    <source>
        <dbReference type="Proteomes" id="UP000099606"/>
    </source>
</evidence>
<dbReference type="EMBL" id="EF420157">
    <property type="protein sequence ID" value="ABQ43633.1"/>
    <property type="molecule type" value="Genomic_DNA"/>
</dbReference>
<name>A7XCV5_9POXV</name>
<sequence>MEFCPGYCLVDCLNGDDDIRQIIVDYIYWSMYSYRSRSPAGKVFQVLKMFRRDSEIVFGENFRHIVKNFKTLGIEDTVQAVKCFTVGKNALRESVSMVDLCASLAEYWGGEDLPTNDSLQALKLMTILLSDDDYSFIDLCLRVRLKKLK</sequence>
<dbReference type="Proteomes" id="UP000099606">
    <property type="component" value="Segment"/>
</dbReference>
<dbReference type="Gene3D" id="1.10.437.20">
    <property type="entry name" value="dsDNA poxvirus"/>
    <property type="match status" value="1"/>
</dbReference>
<organism evidence="1 2">
    <name type="scientific">Tanapox virus</name>
    <dbReference type="NCBI Taxonomy" id="99000"/>
    <lineage>
        <taxon>Viruses</taxon>
        <taxon>Varidnaviria</taxon>
        <taxon>Bamfordvirae</taxon>
        <taxon>Nucleocytoviricota</taxon>
        <taxon>Pokkesviricetes</taxon>
        <taxon>Chitovirales</taxon>
        <taxon>Poxviridae</taxon>
        <taxon>Chordopoxvirinae</taxon>
        <taxon>Yatapoxvirus</taxon>
        <taxon>Yatapoxvirus tanapox</taxon>
    </lineage>
</organism>
<dbReference type="InterPro" id="IPR011212">
    <property type="entry name" value="Poxvirus_B14/B22/C16"/>
</dbReference>
<dbReference type="InterPro" id="IPR043018">
    <property type="entry name" value="Poxvirus_sf"/>
</dbReference>
<protein>
    <submittedName>
        <fullName evidence="1">Uncharacterized protein 6L</fullName>
    </submittedName>
</protein>
<dbReference type="Pfam" id="PF06227">
    <property type="entry name" value="Poxv_Bcl-2-like"/>
    <property type="match status" value="1"/>
</dbReference>
<evidence type="ECO:0000313" key="1">
    <source>
        <dbReference type="EMBL" id="ABQ43633.1"/>
    </source>
</evidence>